<feature type="transmembrane region" description="Helical" evidence="1">
    <location>
        <begin position="190"/>
        <end position="207"/>
    </location>
</feature>
<name>A0A419EUR7_9BACT</name>
<feature type="transmembrane region" description="Helical" evidence="1">
    <location>
        <begin position="45"/>
        <end position="66"/>
    </location>
</feature>
<feature type="transmembrane region" description="Helical" evidence="1">
    <location>
        <begin position="258"/>
        <end position="279"/>
    </location>
</feature>
<keyword evidence="1" id="KW-0812">Transmembrane</keyword>
<feature type="transmembrane region" description="Helical" evidence="1">
    <location>
        <begin position="419"/>
        <end position="436"/>
    </location>
</feature>
<gene>
    <name evidence="2" type="ORF">C4532_13345</name>
</gene>
<feature type="transmembrane region" description="Helical" evidence="1">
    <location>
        <begin position="133"/>
        <end position="155"/>
    </location>
</feature>
<evidence type="ECO:0000256" key="1">
    <source>
        <dbReference type="SAM" id="Phobius"/>
    </source>
</evidence>
<evidence type="ECO:0000313" key="2">
    <source>
        <dbReference type="EMBL" id="RJP68021.1"/>
    </source>
</evidence>
<accession>A0A419EUR7</accession>
<feature type="transmembrane region" description="Helical" evidence="1">
    <location>
        <begin position="388"/>
        <end position="407"/>
    </location>
</feature>
<feature type="transmembrane region" description="Helical" evidence="1">
    <location>
        <begin position="333"/>
        <end position="352"/>
    </location>
</feature>
<protein>
    <recommendedName>
        <fullName evidence="4">Glycosyltransferase RgtA/B/C/D-like domain-containing protein</fullName>
    </recommendedName>
</protein>
<feature type="transmembrane region" description="Helical" evidence="1">
    <location>
        <begin position="300"/>
        <end position="321"/>
    </location>
</feature>
<dbReference type="Proteomes" id="UP000285961">
    <property type="component" value="Unassembled WGS sequence"/>
</dbReference>
<feature type="transmembrane region" description="Helical" evidence="1">
    <location>
        <begin position="219"/>
        <end position="246"/>
    </location>
</feature>
<sequence length="537" mass="60267">MLIGLVRHERHANQRRRLGELFSGDWKAATKMELSDAKVRERASAFLFGKTGTIAVVCLMLLWLYIPSLTFHFWLDDFGLLESGRIESVSDFFKSFHPVRSGLGPGEILPYYRPLTQKIYYWVMRLTFGLNPFYYRFADLCLLGLIAFNISLITGCLSNDKLAGFLSAILFALGTSHAITQMWMALTEDLIVVVFMTAAFFAYLQSARNGRKWCFAASVILFVLGLLSMEYAIVLPGLIFVAEVLYALPGNKNEVKRLAARLTPFVLIVFAYVGMRLVYMNVPEVGPYEVSVGLFTLTNLGRYLLIGLDSYLIGFLGVPSMDTLVSQHVHYEVNWALAGVKLLIVAAPVAWMVSKQRAQVKRDVVFSFAWFVLALMPVLFLPNHFYRYYLLPANLGLVFFVATILAVGARAIAAHTRAGAFILCIVLIFSMLAYSTKMVRKEQSALRLISLSMESIDRQLLQQISNPPDGSGFVFSGNFSFGWWRNLSPAIRTLYDNPTLNATLRDGDKIPEKVLMSPGPLYLVHIEDGVVTTTRAR</sequence>
<evidence type="ECO:0000313" key="3">
    <source>
        <dbReference type="Proteomes" id="UP000285961"/>
    </source>
</evidence>
<feature type="transmembrane region" description="Helical" evidence="1">
    <location>
        <begin position="364"/>
        <end position="382"/>
    </location>
</feature>
<keyword evidence="1" id="KW-1133">Transmembrane helix</keyword>
<comment type="caution">
    <text evidence="2">The sequence shown here is derived from an EMBL/GenBank/DDBJ whole genome shotgun (WGS) entry which is preliminary data.</text>
</comment>
<organism evidence="2 3">
    <name type="scientific">Candidatus Abyssobacteria bacterium SURF_17</name>
    <dbReference type="NCBI Taxonomy" id="2093361"/>
    <lineage>
        <taxon>Bacteria</taxon>
        <taxon>Pseudomonadati</taxon>
        <taxon>Candidatus Hydrogenedentota</taxon>
        <taxon>Candidatus Abyssobacteria</taxon>
    </lineage>
</organism>
<evidence type="ECO:0008006" key="4">
    <source>
        <dbReference type="Google" id="ProtNLM"/>
    </source>
</evidence>
<dbReference type="AlphaFoldDB" id="A0A419EUR7"/>
<keyword evidence="1" id="KW-0472">Membrane</keyword>
<proteinExistence type="predicted"/>
<reference evidence="2 3" key="1">
    <citation type="journal article" date="2017" name="ISME J.">
        <title>Energy and carbon metabolisms in a deep terrestrial subsurface fluid microbial community.</title>
        <authorList>
            <person name="Momper L."/>
            <person name="Jungbluth S.P."/>
            <person name="Lee M.D."/>
            <person name="Amend J.P."/>
        </authorList>
    </citation>
    <scope>NUCLEOTIDE SEQUENCE [LARGE SCALE GENOMIC DNA]</scope>
    <source>
        <strain evidence="2">SURF_17</strain>
    </source>
</reference>
<feature type="transmembrane region" description="Helical" evidence="1">
    <location>
        <begin position="162"/>
        <end position="184"/>
    </location>
</feature>
<dbReference type="EMBL" id="QZKI01000095">
    <property type="protein sequence ID" value="RJP68021.1"/>
    <property type="molecule type" value="Genomic_DNA"/>
</dbReference>